<evidence type="ECO:0000313" key="1">
    <source>
        <dbReference type="EMBL" id="KAK3395908.1"/>
    </source>
</evidence>
<accession>A0AAE0P9Q1</accession>
<evidence type="ECO:0000313" key="2">
    <source>
        <dbReference type="Proteomes" id="UP001281003"/>
    </source>
</evidence>
<protein>
    <submittedName>
        <fullName evidence="1">Uncharacterized protein</fullName>
    </submittedName>
</protein>
<sequence length="57" mass="6156">HVFTLFSRIAQPSLSYHTGHPPPHRKGSLEIALAEQLGHLSGGNAEPKWNLPRSGCG</sequence>
<proteinExistence type="predicted"/>
<organism evidence="1 2">
    <name type="scientific">Sordaria brevicollis</name>
    <dbReference type="NCBI Taxonomy" id="83679"/>
    <lineage>
        <taxon>Eukaryota</taxon>
        <taxon>Fungi</taxon>
        <taxon>Dikarya</taxon>
        <taxon>Ascomycota</taxon>
        <taxon>Pezizomycotina</taxon>
        <taxon>Sordariomycetes</taxon>
        <taxon>Sordariomycetidae</taxon>
        <taxon>Sordariales</taxon>
        <taxon>Sordariaceae</taxon>
        <taxon>Sordaria</taxon>
    </lineage>
</organism>
<reference evidence="1" key="1">
    <citation type="journal article" date="2023" name="Mol. Phylogenet. Evol.">
        <title>Genome-scale phylogeny and comparative genomics of the fungal order Sordariales.</title>
        <authorList>
            <person name="Hensen N."/>
            <person name="Bonometti L."/>
            <person name="Westerberg I."/>
            <person name="Brannstrom I.O."/>
            <person name="Guillou S."/>
            <person name="Cros-Aarteil S."/>
            <person name="Calhoun S."/>
            <person name="Haridas S."/>
            <person name="Kuo A."/>
            <person name="Mondo S."/>
            <person name="Pangilinan J."/>
            <person name="Riley R."/>
            <person name="LaButti K."/>
            <person name="Andreopoulos B."/>
            <person name="Lipzen A."/>
            <person name="Chen C."/>
            <person name="Yan M."/>
            <person name="Daum C."/>
            <person name="Ng V."/>
            <person name="Clum A."/>
            <person name="Steindorff A."/>
            <person name="Ohm R.A."/>
            <person name="Martin F."/>
            <person name="Silar P."/>
            <person name="Natvig D.O."/>
            <person name="Lalanne C."/>
            <person name="Gautier V."/>
            <person name="Ament-Velasquez S.L."/>
            <person name="Kruys A."/>
            <person name="Hutchinson M.I."/>
            <person name="Powell A.J."/>
            <person name="Barry K."/>
            <person name="Miller A.N."/>
            <person name="Grigoriev I.V."/>
            <person name="Debuchy R."/>
            <person name="Gladieux P."/>
            <person name="Hiltunen Thoren M."/>
            <person name="Johannesson H."/>
        </authorList>
    </citation>
    <scope>NUCLEOTIDE SEQUENCE</scope>
    <source>
        <strain evidence="1">FGSC 1904</strain>
    </source>
</reference>
<keyword evidence="2" id="KW-1185">Reference proteome</keyword>
<dbReference type="AlphaFoldDB" id="A0AAE0P9Q1"/>
<feature type="non-terminal residue" evidence="1">
    <location>
        <position position="1"/>
    </location>
</feature>
<gene>
    <name evidence="1" type="ORF">B0T20DRAFT_358988</name>
</gene>
<dbReference type="EMBL" id="JAUTDP010000010">
    <property type="protein sequence ID" value="KAK3395908.1"/>
    <property type="molecule type" value="Genomic_DNA"/>
</dbReference>
<comment type="caution">
    <text evidence="1">The sequence shown here is derived from an EMBL/GenBank/DDBJ whole genome shotgun (WGS) entry which is preliminary data.</text>
</comment>
<reference evidence="1" key="2">
    <citation type="submission" date="2023-07" db="EMBL/GenBank/DDBJ databases">
        <authorList>
            <consortium name="Lawrence Berkeley National Laboratory"/>
            <person name="Haridas S."/>
            <person name="Hensen N."/>
            <person name="Bonometti L."/>
            <person name="Westerberg I."/>
            <person name="Brannstrom I.O."/>
            <person name="Guillou S."/>
            <person name="Cros-Aarteil S."/>
            <person name="Calhoun S."/>
            <person name="Kuo A."/>
            <person name="Mondo S."/>
            <person name="Pangilinan J."/>
            <person name="Riley R."/>
            <person name="LaButti K."/>
            <person name="Andreopoulos B."/>
            <person name="Lipzen A."/>
            <person name="Chen C."/>
            <person name="Yanf M."/>
            <person name="Daum C."/>
            <person name="Ng V."/>
            <person name="Clum A."/>
            <person name="Steindorff A."/>
            <person name="Ohm R."/>
            <person name="Martin F."/>
            <person name="Silar P."/>
            <person name="Natvig D."/>
            <person name="Lalanne C."/>
            <person name="Gautier V."/>
            <person name="Ament-velasquez S.L."/>
            <person name="Kruys A."/>
            <person name="Hutchinson M.I."/>
            <person name="Powell A.J."/>
            <person name="Barry K."/>
            <person name="Miller A.N."/>
            <person name="Grigoriev I.V."/>
            <person name="Debuchy R."/>
            <person name="Gladieux P."/>
            <person name="Thoren M.H."/>
            <person name="Johannesson H."/>
        </authorList>
    </citation>
    <scope>NUCLEOTIDE SEQUENCE</scope>
    <source>
        <strain evidence="1">FGSC 1904</strain>
    </source>
</reference>
<dbReference type="Proteomes" id="UP001281003">
    <property type="component" value="Unassembled WGS sequence"/>
</dbReference>
<name>A0AAE0P9Q1_SORBR</name>